<organism evidence="1 2">
    <name type="scientific">Pontibacter ruber</name>
    <dbReference type="NCBI Taxonomy" id="1343895"/>
    <lineage>
        <taxon>Bacteria</taxon>
        <taxon>Pseudomonadati</taxon>
        <taxon>Bacteroidota</taxon>
        <taxon>Cytophagia</taxon>
        <taxon>Cytophagales</taxon>
        <taxon>Hymenobacteraceae</taxon>
        <taxon>Pontibacter</taxon>
    </lineage>
</organism>
<evidence type="ECO:0000313" key="2">
    <source>
        <dbReference type="Proteomes" id="UP001597374"/>
    </source>
</evidence>
<dbReference type="RefSeq" id="WP_250427503.1">
    <property type="nucleotide sequence ID" value="NZ_JALPRR010000001.1"/>
</dbReference>
<dbReference type="EMBL" id="JBHUIM010000001">
    <property type="protein sequence ID" value="MFD2245856.1"/>
    <property type="molecule type" value="Genomic_DNA"/>
</dbReference>
<sequence>MEILNWKSKGWTGRDVELFTADQPVGKLTFEGWSGYDSNYTTGNTIISFKSKSWFDQSISIQYNGEEVGTASVSSLTGKAKLHLLTGELYTMKCSPFSYNRTVQGAAGETLISFKQRTWGRNKGTIEVADNLPDLTKEVLVSTSLHLKAVAEQQVAIMVAIFMPIVVNFLNR</sequence>
<keyword evidence="2" id="KW-1185">Reference proteome</keyword>
<reference evidence="2" key="1">
    <citation type="journal article" date="2019" name="Int. J. Syst. Evol. Microbiol.">
        <title>The Global Catalogue of Microorganisms (GCM) 10K type strain sequencing project: providing services to taxonomists for standard genome sequencing and annotation.</title>
        <authorList>
            <consortium name="The Broad Institute Genomics Platform"/>
            <consortium name="The Broad Institute Genome Sequencing Center for Infectious Disease"/>
            <person name="Wu L."/>
            <person name="Ma J."/>
        </authorList>
    </citation>
    <scope>NUCLEOTIDE SEQUENCE [LARGE SCALE GENOMIC DNA]</scope>
    <source>
        <strain evidence="2">CGMCC 4.1782</strain>
    </source>
</reference>
<gene>
    <name evidence="1" type="ORF">ACFSKP_06290</name>
</gene>
<proteinExistence type="predicted"/>
<evidence type="ECO:0000313" key="1">
    <source>
        <dbReference type="EMBL" id="MFD2245856.1"/>
    </source>
</evidence>
<accession>A0ABW5CTV3</accession>
<dbReference type="Proteomes" id="UP001597374">
    <property type="component" value="Unassembled WGS sequence"/>
</dbReference>
<comment type="caution">
    <text evidence="1">The sequence shown here is derived from an EMBL/GenBank/DDBJ whole genome shotgun (WGS) entry which is preliminary data.</text>
</comment>
<name>A0ABW5CTV3_9BACT</name>
<protein>
    <submittedName>
        <fullName evidence="1">Uncharacterized protein</fullName>
    </submittedName>
</protein>